<dbReference type="Pfam" id="PF00196">
    <property type="entry name" value="GerE"/>
    <property type="match status" value="1"/>
</dbReference>
<keyword evidence="3" id="KW-0804">Transcription</keyword>
<dbReference type="InterPro" id="IPR000792">
    <property type="entry name" value="Tscrpt_reg_LuxR_C"/>
</dbReference>
<keyword evidence="6" id="KW-1185">Reference proteome</keyword>
<feature type="domain" description="HTH luxR-type" evidence="4">
    <location>
        <begin position="140"/>
        <end position="205"/>
    </location>
</feature>
<keyword evidence="2 5" id="KW-0238">DNA-binding</keyword>
<dbReference type="RefSeq" id="WP_253887118.1">
    <property type="nucleotide sequence ID" value="NZ_BAAAVB010000013.1"/>
</dbReference>
<dbReference type="EMBL" id="JAMTCO010000006">
    <property type="protein sequence ID" value="MCP2270130.1"/>
    <property type="molecule type" value="Genomic_DNA"/>
</dbReference>
<dbReference type="SMART" id="SM00421">
    <property type="entry name" value="HTH_LUXR"/>
    <property type="match status" value="1"/>
</dbReference>
<protein>
    <submittedName>
        <fullName evidence="5">DNA-binding response regulator, NarL/FixJ family, contains REC and HTH domains</fullName>
    </submittedName>
</protein>
<accession>A0ABT1IBW9</accession>
<keyword evidence="1" id="KW-0805">Transcription regulation</keyword>
<dbReference type="PROSITE" id="PS50043">
    <property type="entry name" value="HTH_LUXR_2"/>
    <property type="match status" value="1"/>
</dbReference>
<proteinExistence type="predicted"/>
<comment type="caution">
    <text evidence="5">The sequence shown here is derived from an EMBL/GenBank/DDBJ whole genome shotgun (WGS) entry which is preliminary data.</text>
</comment>
<evidence type="ECO:0000256" key="1">
    <source>
        <dbReference type="ARBA" id="ARBA00023015"/>
    </source>
</evidence>
<gene>
    <name evidence="5" type="ORF">LV75_002631</name>
</gene>
<sequence length="207" mass="21659">MARVNVVVRSADPLTLAGLVGQLGAQPRIQVGTGEQGAQTQVVVVGADRLTQELVTELRAAAEEFGTPVVLVADGVTEAELLAAVQCRVVAVVPRASATGGRLAHAVLAAADGGGVLGPDLVGGLLKHLDRIQRELLAPRGLTASGLTTREIHVLRLMADGHDTAEIGVQLCYSERMIKNVIHGLTRRLNLRNRSHAVAYALRAGVI</sequence>
<name>A0ABT1IBW9_9PSEU</name>
<dbReference type="Proteomes" id="UP001205185">
    <property type="component" value="Unassembled WGS sequence"/>
</dbReference>
<evidence type="ECO:0000256" key="2">
    <source>
        <dbReference type="ARBA" id="ARBA00023125"/>
    </source>
</evidence>
<dbReference type="PANTHER" id="PTHR44688:SF16">
    <property type="entry name" value="DNA-BINDING TRANSCRIPTIONAL ACTIVATOR DEVR_DOSR"/>
    <property type="match status" value="1"/>
</dbReference>
<dbReference type="GO" id="GO:0003677">
    <property type="term" value="F:DNA binding"/>
    <property type="evidence" value="ECO:0007669"/>
    <property type="project" value="UniProtKB-KW"/>
</dbReference>
<dbReference type="Gene3D" id="3.40.50.2300">
    <property type="match status" value="1"/>
</dbReference>
<evidence type="ECO:0000256" key="3">
    <source>
        <dbReference type="ARBA" id="ARBA00023163"/>
    </source>
</evidence>
<dbReference type="SUPFAM" id="SSF46894">
    <property type="entry name" value="C-terminal effector domain of the bipartite response regulators"/>
    <property type="match status" value="1"/>
</dbReference>
<dbReference type="PANTHER" id="PTHR44688">
    <property type="entry name" value="DNA-BINDING TRANSCRIPTIONAL ACTIVATOR DEVR_DOSR"/>
    <property type="match status" value="1"/>
</dbReference>
<reference evidence="5 6" key="1">
    <citation type="submission" date="2022-06" db="EMBL/GenBank/DDBJ databases">
        <title>Genomic Encyclopedia of Archaeal and Bacterial Type Strains, Phase II (KMG-II): from individual species to whole genera.</title>
        <authorList>
            <person name="Goeker M."/>
        </authorList>
    </citation>
    <scope>NUCLEOTIDE SEQUENCE [LARGE SCALE GENOMIC DNA]</scope>
    <source>
        <strain evidence="5 6">DSM 44255</strain>
    </source>
</reference>
<organism evidence="5 6">
    <name type="scientific">Actinokineospora diospyrosa</name>
    <dbReference type="NCBI Taxonomy" id="103728"/>
    <lineage>
        <taxon>Bacteria</taxon>
        <taxon>Bacillati</taxon>
        <taxon>Actinomycetota</taxon>
        <taxon>Actinomycetes</taxon>
        <taxon>Pseudonocardiales</taxon>
        <taxon>Pseudonocardiaceae</taxon>
        <taxon>Actinokineospora</taxon>
    </lineage>
</organism>
<evidence type="ECO:0000313" key="6">
    <source>
        <dbReference type="Proteomes" id="UP001205185"/>
    </source>
</evidence>
<dbReference type="InterPro" id="IPR016032">
    <property type="entry name" value="Sig_transdc_resp-reg_C-effctor"/>
</dbReference>
<evidence type="ECO:0000259" key="4">
    <source>
        <dbReference type="PROSITE" id="PS50043"/>
    </source>
</evidence>
<dbReference type="CDD" id="cd06170">
    <property type="entry name" value="LuxR_C_like"/>
    <property type="match status" value="1"/>
</dbReference>
<evidence type="ECO:0000313" key="5">
    <source>
        <dbReference type="EMBL" id="MCP2270130.1"/>
    </source>
</evidence>